<feature type="domain" description="Condensation" evidence="2">
    <location>
        <begin position="43"/>
        <end position="466"/>
    </location>
</feature>
<sequence>MRVSGPGGSAGRRAALMSKRLMAAGVAEDRPPEREIVPRPDRDRAPLSPAQHATWAAHRADVTGAAYNVCIHLAIEGELDVPALRAALLSLVARHEVLRTRYPLDRDGRPYQRIDPAPEDAERLTPLVDLPGGGSAERLISELAGHRFDLAEEWPLRAVIFRDAGEGAYGLVLAVHHIVWDGGCWPVISAELSLGYALATGASDRAPEPLTLQYGDVAAARASAPARPADQEYWRRQLAGLPGPLPLPADEAASAEPGVGGRRSILLDAAETRSVTTLAGERRVTVFAVVLAAFGALLYRHCGRVDLPIGSAAMNRDGAALRALVGNFGNTLVLRLDCSGDPSFVELVDRADRVSGDGLDHQDMPYRDVVAQQRPDGDPFNVRLLYLAQGMAGPVFPGLRTSWRNIHNGTYQHDLAVEIFLVDGQMRVEATYAARLFSPARVDELLADFRRLLAKVTEEPQMRLSGLSERHTLSRRGVAIY</sequence>
<feature type="compositionally biased region" description="Basic and acidic residues" evidence="1">
    <location>
        <begin position="27"/>
        <end position="45"/>
    </location>
</feature>
<dbReference type="CDD" id="cd19531">
    <property type="entry name" value="LCL_NRPS-like"/>
    <property type="match status" value="1"/>
</dbReference>
<feature type="region of interest" description="Disordered" evidence="1">
    <location>
        <begin position="26"/>
        <end position="51"/>
    </location>
</feature>
<dbReference type="InterPro" id="IPR023213">
    <property type="entry name" value="CAT-like_dom_sf"/>
</dbReference>
<dbReference type="InterPro" id="IPR001242">
    <property type="entry name" value="Condensation_dom"/>
</dbReference>
<reference evidence="4" key="1">
    <citation type="journal article" date="2019" name="Int. J. Syst. Evol. Microbiol.">
        <title>The Global Catalogue of Microorganisms (GCM) 10K type strain sequencing project: providing services to taxonomists for standard genome sequencing and annotation.</title>
        <authorList>
            <consortium name="The Broad Institute Genomics Platform"/>
            <consortium name="The Broad Institute Genome Sequencing Center for Infectious Disease"/>
            <person name="Wu L."/>
            <person name="Ma J."/>
        </authorList>
    </citation>
    <scope>NUCLEOTIDE SEQUENCE [LARGE SCALE GENOMIC DNA]</scope>
    <source>
        <strain evidence="4">JCM 18303</strain>
    </source>
</reference>
<evidence type="ECO:0000256" key="1">
    <source>
        <dbReference type="SAM" id="MobiDB-lite"/>
    </source>
</evidence>
<dbReference type="PANTHER" id="PTHR45527">
    <property type="entry name" value="NONRIBOSOMAL PEPTIDE SYNTHETASE"/>
    <property type="match status" value="1"/>
</dbReference>
<dbReference type="Pfam" id="PF00668">
    <property type="entry name" value="Condensation"/>
    <property type="match status" value="1"/>
</dbReference>
<keyword evidence="4" id="KW-1185">Reference proteome</keyword>
<dbReference type="Proteomes" id="UP001428817">
    <property type="component" value="Unassembled WGS sequence"/>
</dbReference>
<gene>
    <name evidence="3" type="ORF">GCM10023321_21280</name>
</gene>
<evidence type="ECO:0000259" key="2">
    <source>
        <dbReference type="Pfam" id="PF00668"/>
    </source>
</evidence>
<protein>
    <recommendedName>
        <fullName evidence="2">Condensation domain-containing protein</fullName>
    </recommendedName>
</protein>
<proteinExistence type="predicted"/>
<accession>A0ABP9PUU2</accession>
<comment type="caution">
    <text evidence="3">The sequence shown here is derived from an EMBL/GenBank/DDBJ whole genome shotgun (WGS) entry which is preliminary data.</text>
</comment>
<dbReference type="PANTHER" id="PTHR45527:SF1">
    <property type="entry name" value="FATTY ACID SYNTHASE"/>
    <property type="match status" value="1"/>
</dbReference>
<dbReference type="Gene3D" id="3.30.559.30">
    <property type="entry name" value="Nonribosomal peptide synthetase, condensation domain"/>
    <property type="match status" value="1"/>
</dbReference>
<dbReference type="RefSeq" id="WP_185066451.1">
    <property type="nucleotide sequence ID" value="NZ_BAABJP010000007.1"/>
</dbReference>
<dbReference type="EMBL" id="BAABJP010000007">
    <property type="protein sequence ID" value="GAA5152484.1"/>
    <property type="molecule type" value="Genomic_DNA"/>
</dbReference>
<evidence type="ECO:0000313" key="4">
    <source>
        <dbReference type="Proteomes" id="UP001428817"/>
    </source>
</evidence>
<evidence type="ECO:0000313" key="3">
    <source>
        <dbReference type="EMBL" id="GAA5152484.1"/>
    </source>
</evidence>
<name>A0ABP9PUU2_9PSEU</name>
<dbReference type="SUPFAM" id="SSF52777">
    <property type="entry name" value="CoA-dependent acyltransferases"/>
    <property type="match status" value="2"/>
</dbReference>
<dbReference type="Gene3D" id="3.30.559.10">
    <property type="entry name" value="Chloramphenicol acetyltransferase-like domain"/>
    <property type="match status" value="1"/>
</dbReference>
<organism evidence="3 4">
    <name type="scientific">Pseudonocardia eucalypti</name>
    <dbReference type="NCBI Taxonomy" id="648755"/>
    <lineage>
        <taxon>Bacteria</taxon>
        <taxon>Bacillati</taxon>
        <taxon>Actinomycetota</taxon>
        <taxon>Actinomycetes</taxon>
        <taxon>Pseudonocardiales</taxon>
        <taxon>Pseudonocardiaceae</taxon>
        <taxon>Pseudonocardia</taxon>
    </lineage>
</organism>